<evidence type="ECO:0000256" key="6">
    <source>
        <dbReference type="SAM" id="Phobius"/>
    </source>
</evidence>
<gene>
    <name evidence="7" type="ordered locus">Mvol_0129</name>
</gene>
<evidence type="ECO:0000313" key="7">
    <source>
        <dbReference type="EMBL" id="ADI35789.1"/>
    </source>
</evidence>
<dbReference type="AlphaFoldDB" id="D7DRM9"/>
<feature type="transmembrane region" description="Helical" evidence="6">
    <location>
        <begin position="334"/>
        <end position="353"/>
    </location>
</feature>
<feature type="transmembrane region" description="Helical" evidence="6">
    <location>
        <begin position="209"/>
        <end position="231"/>
    </location>
</feature>
<dbReference type="InterPro" id="IPR037272">
    <property type="entry name" value="SNS_sf"/>
</dbReference>
<feature type="transmembrane region" description="Helical" evidence="6">
    <location>
        <begin position="12"/>
        <end position="30"/>
    </location>
</feature>
<keyword evidence="2" id="KW-0813">Transport</keyword>
<dbReference type="PANTHER" id="PTHR42948:SF1">
    <property type="entry name" value="TRANSPORTER"/>
    <property type="match status" value="1"/>
</dbReference>
<dbReference type="OrthoDB" id="99721at2157"/>
<feature type="transmembrane region" description="Helical" evidence="6">
    <location>
        <begin position="243"/>
        <end position="268"/>
    </location>
</feature>
<feature type="transmembrane region" description="Helical" evidence="6">
    <location>
        <begin position="133"/>
        <end position="157"/>
    </location>
</feature>
<protein>
    <submittedName>
        <fullName evidence="7">Sodium:neurotransmitter symporter</fullName>
    </submittedName>
</protein>
<dbReference type="PRINTS" id="PR00176">
    <property type="entry name" value="NANEUSMPORT"/>
</dbReference>
<dbReference type="Pfam" id="PF00209">
    <property type="entry name" value="SNF"/>
    <property type="match status" value="2"/>
</dbReference>
<feature type="transmembrane region" description="Helical" evidence="6">
    <location>
        <begin position="85"/>
        <end position="113"/>
    </location>
</feature>
<sequence>MTRETWNSKKGFIATTIGSAVGLGNIWMFPWRVGTEGGAAFLIPYIILLVSIGVVALTVEWTLGRMTKGGPLVAFEKAGLPFGKYFGILSNVIMFLVFVFYSLIIGWMIMYLVNMLIGGVSAVDAGHFLASQAFSPSMAIWQFIGIAITVIIVSRGVKNGIEKANKVMTPLLFVLLVILAINSLTLPGVNQGLSFYLVPNMQKLFSPNTWMIALSQMFFSLSCLGTTMVVYGSYLKEKEDVPVSAVITAFGDTVIAFLAGLIIFPAVFSFGFTPGAGPTLVFAILPEVFQQMTGGLFLGILFFLALLFAGITSAVSMLEVCVEAVISKTNISRTVASVSLGLAVFLVGLPSLLGVNLFGMPYFDFVIYLSTVIIGPIGALAAAVSLGVLGIDKAYKNMQAGSSVKIPKIWKPWAKYFYPIVVLVIYFYTLANG</sequence>
<dbReference type="CDD" id="cd10336">
    <property type="entry name" value="SLC6sbd_Tyt1-Like"/>
    <property type="match status" value="1"/>
</dbReference>
<keyword evidence="4 6" id="KW-1133">Transmembrane helix</keyword>
<keyword evidence="5 6" id="KW-0472">Membrane</keyword>
<keyword evidence="3 6" id="KW-0812">Transmembrane</keyword>
<feature type="transmembrane region" description="Helical" evidence="6">
    <location>
        <begin position="42"/>
        <end position="64"/>
    </location>
</feature>
<dbReference type="InParanoid" id="D7DRM9"/>
<dbReference type="Proteomes" id="UP000007722">
    <property type="component" value="Chromosome"/>
</dbReference>
<feature type="transmembrane region" description="Helical" evidence="6">
    <location>
        <begin position="296"/>
        <end position="322"/>
    </location>
</feature>
<keyword evidence="8" id="KW-1185">Reference proteome</keyword>
<dbReference type="HOGENOM" id="CLU_006855_3_0_2"/>
<evidence type="ECO:0000256" key="3">
    <source>
        <dbReference type="ARBA" id="ARBA00022692"/>
    </source>
</evidence>
<dbReference type="PANTHER" id="PTHR42948">
    <property type="entry name" value="TRANSPORTER"/>
    <property type="match status" value="1"/>
</dbReference>
<dbReference type="STRING" id="456320.Mvol_0129"/>
<dbReference type="NCBIfam" id="NF037979">
    <property type="entry name" value="Na_transp"/>
    <property type="match status" value="1"/>
</dbReference>
<dbReference type="eggNOG" id="arCOG04466">
    <property type="taxonomic scope" value="Archaea"/>
</dbReference>
<dbReference type="EMBL" id="CP002057">
    <property type="protein sequence ID" value="ADI35789.1"/>
    <property type="molecule type" value="Genomic_DNA"/>
</dbReference>
<evidence type="ECO:0000256" key="4">
    <source>
        <dbReference type="ARBA" id="ARBA00022989"/>
    </source>
</evidence>
<evidence type="ECO:0000256" key="5">
    <source>
        <dbReference type="ARBA" id="ARBA00023136"/>
    </source>
</evidence>
<dbReference type="InterPro" id="IPR000175">
    <property type="entry name" value="Na/ntran_symport"/>
</dbReference>
<feature type="transmembrane region" description="Helical" evidence="6">
    <location>
        <begin position="365"/>
        <end position="392"/>
    </location>
</feature>
<proteinExistence type="predicted"/>
<evidence type="ECO:0000313" key="8">
    <source>
        <dbReference type="Proteomes" id="UP000007722"/>
    </source>
</evidence>
<dbReference type="SUPFAM" id="SSF161070">
    <property type="entry name" value="SNF-like"/>
    <property type="match status" value="1"/>
</dbReference>
<dbReference type="KEGG" id="mvo:Mvol_0129"/>
<reference evidence="7 8" key="1">
    <citation type="submission" date="2010-05" db="EMBL/GenBank/DDBJ databases">
        <title>Complete sequence of Methanococcus voltae A3.</title>
        <authorList>
            <consortium name="US DOE Joint Genome Institute"/>
            <person name="Lucas S."/>
            <person name="Copeland A."/>
            <person name="Lapidus A."/>
            <person name="Cheng J.-F."/>
            <person name="Bruce D."/>
            <person name="Goodwin L."/>
            <person name="Pitluck S."/>
            <person name="Lowry S."/>
            <person name="Clum A."/>
            <person name="Land M."/>
            <person name="Hauser L."/>
            <person name="Kyrpides N."/>
            <person name="Mikhailova N."/>
            <person name="Whitman W.B."/>
            <person name="Woyke T."/>
        </authorList>
    </citation>
    <scope>NUCLEOTIDE SEQUENCE [LARGE SCALE GENOMIC DNA]</scope>
    <source>
        <strain evidence="8">ATCC BAA-1334 / A3</strain>
    </source>
</reference>
<evidence type="ECO:0000256" key="1">
    <source>
        <dbReference type="ARBA" id="ARBA00004141"/>
    </source>
</evidence>
<evidence type="ECO:0000256" key="2">
    <source>
        <dbReference type="ARBA" id="ARBA00022448"/>
    </source>
</evidence>
<dbReference type="PROSITE" id="PS50267">
    <property type="entry name" value="NA_NEUROTRAN_SYMP_3"/>
    <property type="match status" value="1"/>
</dbReference>
<feature type="transmembrane region" description="Helical" evidence="6">
    <location>
        <begin position="169"/>
        <end position="189"/>
    </location>
</feature>
<accession>D7DRM9</accession>
<dbReference type="GO" id="GO:0016020">
    <property type="term" value="C:membrane"/>
    <property type="evidence" value="ECO:0007669"/>
    <property type="project" value="UniProtKB-SubCell"/>
</dbReference>
<organism evidence="7 8">
    <name type="scientific">Methanococcus voltae (strain ATCC BAA-1334 / A3)</name>
    <dbReference type="NCBI Taxonomy" id="456320"/>
    <lineage>
        <taxon>Archaea</taxon>
        <taxon>Methanobacteriati</taxon>
        <taxon>Methanobacteriota</taxon>
        <taxon>Methanomada group</taxon>
        <taxon>Methanococci</taxon>
        <taxon>Methanococcales</taxon>
        <taxon>Methanococcaceae</taxon>
        <taxon>Methanococcus</taxon>
    </lineage>
</organism>
<name>D7DRM9_METV3</name>
<dbReference type="InterPro" id="IPR047218">
    <property type="entry name" value="YocR/YhdH-like"/>
</dbReference>
<comment type="subcellular location">
    <subcellularLocation>
        <location evidence="1">Membrane</location>
        <topology evidence="1">Multi-pass membrane protein</topology>
    </subcellularLocation>
</comment>
<feature type="transmembrane region" description="Helical" evidence="6">
    <location>
        <begin position="413"/>
        <end position="431"/>
    </location>
</feature>